<dbReference type="PANTHER" id="PTHR30055:SF238">
    <property type="entry name" value="MYCOFACTOCIN BIOSYNTHESIS TRANSCRIPTIONAL REGULATOR MFTR-RELATED"/>
    <property type="match status" value="1"/>
</dbReference>
<dbReference type="PRINTS" id="PR00455">
    <property type="entry name" value="HTHTETR"/>
</dbReference>
<keyword evidence="1" id="KW-0805">Transcription regulation</keyword>
<dbReference type="HOGENOM" id="CLU_069356_2_2_11"/>
<evidence type="ECO:0000256" key="3">
    <source>
        <dbReference type="ARBA" id="ARBA00023163"/>
    </source>
</evidence>
<dbReference type="AlphaFoldDB" id="A0A0H2ZWW5"/>
<dbReference type="GO" id="GO:0003700">
    <property type="term" value="F:DNA-binding transcription factor activity"/>
    <property type="evidence" value="ECO:0007669"/>
    <property type="project" value="TreeGrafter"/>
</dbReference>
<proteinExistence type="predicted"/>
<dbReference type="Gene3D" id="1.10.357.10">
    <property type="entry name" value="Tetracycline Repressor, domain 2"/>
    <property type="match status" value="1"/>
</dbReference>
<feature type="domain" description="HTH tetR-type" evidence="5">
    <location>
        <begin position="24"/>
        <end position="84"/>
    </location>
</feature>
<dbReference type="PANTHER" id="PTHR30055">
    <property type="entry name" value="HTH-TYPE TRANSCRIPTIONAL REGULATOR RUTR"/>
    <property type="match status" value="1"/>
</dbReference>
<protein>
    <submittedName>
        <fullName evidence="6">TetR-family protein transcriptional regulator</fullName>
    </submittedName>
</protein>
<feature type="DNA-binding region" description="H-T-H motif" evidence="4">
    <location>
        <begin position="47"/>
        <end position="66"/>
    </location>
</feature>
<dbReference type="Proteomes" id="UP000001574">
    <property type="component" value="Chromosome"/>
</dbReference>
<dbReference type="InterPro" id="IPR023772">
    <property type="entry name" value="DNA-bd_HTH_TetR-type_CS"/>
</dbReference>
<evidence type="ECO:0000256" key="1">
    <source>
        <dbReference type="ARBA" id="ARBA00023015"/>
    </source>
</evidence>
<evidence type="ECO:0000256" key="4">
    <source>
        <dbReference type="PROSITE-ProRule" id="PRU00335"/>
    </source>
</evidence>
<dbReference type="SUPFAM" id="SSF46689">
    <property type="entry name" value="Homeodomain-like"/>
    <property type="match status" value="1"/>
</dbReference>
<dbReference type="InterPro" id="IPR041347">
    <property type="entry name" value="MftR_C"/>
</dbReference>
<evidence type="ECO:0000313" key="6">
    <source>
        <dbReference type="EMBL" id="ABK67066.1"/>
    </source>
</evidence>
<dbReference type="Pfam" id="PF00440">
    <property type="entry name" value="TetR_N"/>
    <property type="match status" value="1"/>
</dbReference>
<dbReference type="GO" id="GO:0000976">
    <property type="term" value="F:transcription cis-regulatory region binding"/>
    <property type="evidence" value="ECO:0007669"/>
    <property type="project" value="TreeGrafter"/>
</dbReference>
<gene>
    <name evidence="6" type="ordered locus">MAV_0474</name>
</gene>
<dbReference type="InterPro" id="IPR050109">
    <property type="entry name" value="HTH-type_TetR-like_transc_reg"/>
</dbReference>
<organism evidence="6 7">
    <name type="scientific">Mycobacterium avium (strain 104)</name>
    <dbReference type="NCBI Taxonomy" id="243243"/>
    <lineage>
        <taxon>Bacteria</taxon>
        <taxon>Bacillati</taxon>
        <taxon>Actinomycetota</taxon>
        <taxon>Actinomycetes</taxon>
        <taxon>Mycobacteriales</taxon>
        <taxon>Mycobacteriaceae</taxon>
        <taxon>Mycobacterium</taxon>
        <taxon>Mycobacterium avium complex (MAC)</taxon>
    </lineage>
</organism>
<dbReference type="Pfam" id="PF17754">
    <property type="entry name" value="TetR_C_14"/>
    <property type="match status" value="1"/>
</dbReference>
<name>A0A0H2ZWW5_MYCA1</name>
<accession>A0A0H2ZWW5</accession>
<evidence type="ECO:0000313" key="7">
    <source>
        <dbReference type="Proteomes" id="UP000001574"/>
    </source>
</evidence>
<keyword evidence="3" id="KW-0804">Transcription</keyword>
<keyword evidence="2 4" id="KW-0238">DNA-binding</keyword>
<evidence type="ECO:0000259" key="5">
    <source>
        <dbReference type="PROSITE" id="PS50977"/>
    </source>
</evidence>
<dbReference type="PROSITE" id="PS50977">
    <property type="entry name" value="HTH_TETR_2"/>
    <property type="match status" value="1"/>
</dbReference>
<dbReference type="EMBL" id="CP000479">
    <property type="protein sequence ID" value="ABK67066.1"/>
    <property type="molecule type" value="Genomic_DNA"/>
</dbReference>
<dbReference type="InterPro" id="IPR001647">
    <property type="entry name" value="HTH_TetR"/>
</dbReference>
<sequence length="215" mass="24331">MFPLRDRLAAELPFDSGLRDRNKMRTRLRLNSEAIRLFAERGYDDTSVQDIADAAEVSLRTLFRYFSGKDEILFARDYDLSEFFDNLSRQPAAVPALHAIRTAYTQQRALTREETDVILQFRRAVAGNAALQGRFLDLQHRFRHQLARALAKRAGRRKPTEADEVAAATAQTLLDLAFSRWTDRGGRGSLAHLVDRMFATLDEIIGDTGESTVTA</sequence>
<dbReference type="KEGG" id="mav:MAV_0474"/>
<dbReference type="Gene3D" id="1.10.10.60">
    <property type="entry name" value="Homeodomain-like"/>
    <property type="match status" value="1"/>
</dbReference>
<dbReference type="InterPro" id="IPR009057">
    <property type="entry name" value="Homeodomain-like_sf"/>
</dbReference>
<evidence type="ECO:0000256" key="2">
    <source>
        <dbReference type="ARBA" id="ARBA00023125"/>
    </source>
</evidence>
<reference evidence="6 7" key="1">
    <citation type="submission" date="2006-10" db="EMBL/GenBank/DDBJ databases">
        <authorList>
            <person name="Fleischmann R.D."/>
            <person name="Dodson R.J."/>
            <person name="Haft D.H."/>
            <person name="Merkel J.S."/>
            <person name="Nelson W.C."/>
            <person name="Fraser C.M."/>
        </authorList>
    </citation>
    <scope>NUCLEOTIDE SEQUENCE [LARGE SCALE GENOMIC DNA]</scope>
    <source>
        <strain evidence="6 7">104</strain>
    </source>
</reference>
<dbReference type="RefSeq" id="WP_011723576.1">
    <property type="nucleotide sequence ID" value="NC_008595.1"/>
</dbReference>
<dbReference type="PROSITE" id="PS01081">
    <property type="entry name" value="HTH_TETR_1"/>
    <property type="match status" value="1"/>
</dbReference>